<accession>A0ABD3Q3E5</accession>
<dbReference type="GO" id="GO:0046872">
    <property type="term" value="F:metal ion binding"/>
    <property type="evidence" value="ECO:0007669"/>
    <property type="project" value="UniProtKB-KW"/>
</dbReference>
<dbReference type="Pfam" id="PF13359">
    <property type="entry name" value="DDE_Tnp_4"/>
    <property type="match status" value="1"/>
</dbReference>
<evidence type="ECO:0000313" key="10">
    <source>
        <dbReference type="Proteomes" id="UP001516023"/>
    </source>
</evidence>
<dbReference type="InterPro" id="IPR045249">
    <property type="entry name" value="HARBI1-like"/>
</dbReference>
<evidence type="ECO:0000256" key="4">
    <source>
        <dbReference type="ARBA" id="ARBA00022722"/>
    </source>
</evidence>
<evidence type="ECO:0000313" key="9">
    <source>
        <dbReference type="EMBL" id="KAL3794497.1"/>
    </source>
</evidence>
<dbReference type="GO" id="GO:0004518">
    <property type="term" value="F:nuclease activity"/>
    <property type="evidence" value="ECO:0007669"/>
    <property type="project" value="UniProtKB-KW"/>
</dbReference>
<protein>
    <recommendedName>
        <fullName evidence="8">DDE Tnp4 domain-containing protein</fullName>
    </recommendedName>
</protein>
<dbReference type="GO" id="GO:0016787">
    <property type="term" value="F:hydrolase activity"/>
    <property type="evidence" value="ECO:0007669"/>
    <property type="project" value="UniProtKB-KW"/>
</dbReference>
<evidence type="ECO:0000256" key="7">
    <source>
        <dbReference type="ARBA" id="ARBA00023242"/>
    </source>
</evidence>
<dbReference type="Proteomes" id="UP001516023">
    <property type="component" value="Unassembled WGS sequence"/>
</dbReference>
<name>A0ABD3Q3E5_9STRA</name>
<keyword evidence="6" id="KW-0378">Hydrolase</keyword>
<evidence type="ECO:0000256" key="2">
    <source>
        <dbReference type="ARBA" id="ARBA00004123"/>
    </source>
</evidence>
<reference evidence="9 10" key="1">
    <citation type="journal article" date="2020" name="G3 (Bethesda)">
        <title>Improved Reference Genome for Cyclotella cryptica CCMP332, a Model for Cell Wall Morphogenesis, Salinity Adaptation, and Lipid Production in Diatoms (Bacillariophyta).</title>
        <authorList>
            <person name="Roberts W.R."/>
            <person name="Downey K.M."/>
            <person name="Ruck E.C."/>
            <person name="Traller J.C."/>
            <person name="Alverson A.J."/>
        </authorList>
    </citation>
    <scope>NUCLEOTIDE SEQUENCE [LARGE SCALE GENOMIC DNA]</scope>
    <source>
        <strain evidence="9 10">CCMP332</strain>
    </source>
</reference>
<comment type="similarity">
    <text evidence="3">Belongs to the HARBI1 family.</text>
</comment>
<evidence type="ECO:0000256" key="1">
    <source>
        <dbReference type="ARBA" id="ARBA00001968"/>
    </source>
</evidence>
<keyword evidence="4" id="KW-0540">Nuclease</keyword>
<evidence type="ECO:0000259" key="8">
    <source>
        <dbReference type="Pfam" id="PF13359"/>
    </source>
</evidence>
<dbReference type="AlphaFoldDB" id="A0ABD3Q3E5"/>
<keyword evidence="7" id="KW-0539">Nucleus</keyword>
<organism evidence="9 10">
    <name type="scientific">Cyclotella cryptica</name>
    <dbReference type="NCBI Taxonomy" id="29204"/>
    <lineage>
        <taxon>Eukaryota</taxon>
        <taxon>Sar</taxon>
        <taxon>Stramenopiles</taxon>
        <taxon>Ochrophyta</taxon>
        <taxon>Bacillariophyta</taxon>
        <taxon>Coscinodiscophyceae</taxon>
        <taxon>Thalassiosirophycidae</taxon>
        <taxon>Stephanodiscales</taxon>
        <taxon>Stephanodiscaceae</taxon>
        <taxon>Cyclotella</taxon>
    </lineage>
</organism>
<dbReference type="GO" id="GO:0005634">
    <property type="term" value="C:nucleus"/>
    <property type="evidence" value="ECO:0007669"/>
    <property type="project" value="UniProtKB-SubCell"/>
</dbReference>
<evidence type="ECO:0000256" key="3">
    <source>
        <dbReference type="ARBA" id="ARBA00006958"/>
    </source>
</evidence>
<comment type="cofactor">
    <cofactor evidence="1">
        <name>a divalent metal cation</name>
        <dbReference type="ChEBI" id="CHEBI:60240"/>
    </cofactor>
</comment>
<evidence type="ECO:0000256" key="6">
    <source>
        <dbReference type="ARBA" id="ARBA00022801"/>
    </source>
</evidence>
<gene>
    <name evidence="9" type="ORF">HJC23_013970</name>
</gene>
<feature type="domain" description="DDE Tnp4" evidence="8">
    <location>
        <begin position="218"/>
        <end position="359"/>
    </location>
</feature>
<dbReference type="EMBL" id="JABMIG020000080">
    <property type="protein sequence ID" value="KAL3794497.1"/>
    <property type="molecule type" value="Genomic_DNA"/>
</dbReference>
<dbReference type="PANTHER" id="PTHR22930:SF289">
    <property type="entry name" value="DDE TNP4 DOMAIN-CONTAINING PROTEIN-RELATED"/>
    <property type="match status" value="1"/>
</dbReference>
<proteinExistence type="inferred from homology"/>
<evidence type="ECO:0000256" key="5">
    <source>
        <dbReference type="ARBA" id="ARBA00022723"/>
    </source>
</evidence>
<dbReference type="PANTHER" id="PTHR22930">
    <property type="match status" value="1"/>
</dbReference>
<sequence length="476" mass="54032">MNNHYIPATVTPDEHEFELYQTSLLSQVSAAISSTANFLYLNQDTNYLGRLPGSSNIRRTRLGMDEYIGRMGNGNFRRRYRMDKEAFLLLLDIVRPHLPSTGESKTSGGVPNGFITHSARLSMALRYFAGGDPLDIAEVHGVSDDEPFTSVWYIVDAIHASSQLDINFPEPYTAQAECVHGFMSKSSINIDCCVGAIDGMLVWMNKPNIADQANIGFGPSKFFCGRKMKYGLNMMGVCDSRRRFIWVEINMPGSASDFYAFDHSSLKKKLEREGFLRPGYCLFGDNAYVNAPYMCTPWRNVSSRPKDGMNFFHSSLRICIECAFGILVHRWGIMRKPMPVNLSVQKISSLVLALCKLHNFCIDNASIGVARPDDEDILNIAVDGGIFLPRMDNNREFVWECDSNVYSHTDCLNDLLDGGVHMDDHTRDQRRLYKADRDLPCFHILYYFEEQALERPAYSAQRLVEERMDLEDRGVM</sequence>
<keyword evidence="5" id="KW-0479">Metal-binding</keyword>
<comment type="subcellular location">
    <subcellularLocation>
        <location evidence="2">Nucleus</location>
    </subcellularLocation>
</comment>
<keyword evidence="10" id="KW-1185">Reference proteome</keyword>
<dbReference type="InterPro" id="IPR027806">
    <property type="entry name" value="HARBI1_dom"/>
</dbReference>
<comment type="caution">
    <text evidence="9">The sequence shown here is derived from an EMBL/GenBank/DDBJ whole genome shotgun (WGS) entry which is preliminary data.</text>
</comment>